<evidence type="ECO:0000256" key="2">
    <source>
        <dbReference type="ARBA" id="ARBA00022763"/>
    </source>
</evidence>
<keyword evidence="5" id="KW-0067">ATP-binding</keyword>
<evidence type="ECO:0000256" key="3">
    <source>
        <dbReference type="ARBA" id="ARBA00022801"/>
    </source>
</evidence>
<dbReference type="PANTHER" id="PTHR47962:SF3">
    <property type="entry name" value="LARGE ATP-DEPENDENT HELICASE-RELATED PROTEIN"/>
    <property type="match status" value="1"/>
</dbReference>
<dbReference type="InterPro" id="IPR017170">
    <property type="entry name" value="Lhr-like"/>
</dbReference>
<evidence type="ECO:0000256" key="9">
    <source>
        <dbReference type="ARBA" id="ARBA00093467"/>
    </source>
</evidence>
<feature type="domain" description="Helicase ATP-binding" evidence="10">
    <location>
        <begin position="1"/>
        <end position="179"/>
    </location>
</feature>
<sequence>MLHSATGTGKTLGVWMGPILKWLQENPDQTKWNPKRPAAARVLWITPLRALAGDTENSLRAPLSALGLPWTLDSRTGDSKQSAKNRQLKRLPTALVTTPESLSLMLTHEKLLPQLSQLECVIVDEWHELLGTKRGIQTELALSRLRSLNPDLRVWGVSATLGNLPQACQALMGDTPPDRVKIVEGHKKKKVKLESIIPEKMERFPWSGHIGTKMVPQVASLLETVNSALVFANTRSQTEIWYQHLLKQKPQWAGRIAIHHGSLDMSVRRWVEDELREGRLRAVVCTSSLDLGVDFTAVDLVIQIGSPKGAARLLQRAGRSGHQPDAQSRLAFVPTNAIELIELAAAQDAIRGGRLEARPMLQRPLDVLAQHVVTIAIGGGFTSDALLKEVRTAYAYRSLTDAEWQWVLNFVVHGGESLEAYPDFHRVEIQDGRYQVTERRTITNHRINIGTIVADASMQVKFLKGRTLGTAEESFVSKLNPGDKFLFAGRLVQLVRVKDNAAYVRRATGKPDTVPRWMGGRMPLSSELSEALRRRIEQASEGKYIGREMTSLKPLFQLQEKWSSLPRSDELLMEKIKSRRGHHLFLFPFEGRLVHEGMAALFAHRMSKLRKQSFSMACNDHGIVLQSPTVIQVEQAVTAGVFAIGDLTTEILESMNSTEMAKRQFRQIARVAGLIHPGLPGRRKSASHLQASSNLFFDVFCQYDPENMLLEQSRREVLEQQLESTRMRAALGRIESSRLILNEPKSVTPLSFGLLVDKLRERVSSETLADRVRRMQEDLELAAESKE</sequence>
<evidence type="ECO:0000256" key="7">
    <source>
        <dbReference type="ARBA" id="ARBA00023204"/>
    </source>
</evidence>
<accession>A0A517N4H0</accession>
<dbReference type="KEGG" id="rlc:K227x_04000"/>
<dbReference type="GO" id="GO:0006281">
    <property type="term" value="P:DNA repair"/>
    <property type="evidence" value="ECO:0007669"/>
    <property type="project" value="UniProtKB-KW"/>
</dbReference>
<keyword evidence="4 12" id="KW-0347">Helicase</keyword>
<dbReference type="InterPro" id="IPR045628">
    <property type="entry name" value="Lhr_WH_dom"/>
</dbReference>
<evidence type="ECO:0000259" key="10">
    <source>
        <dbReference type="PROSITE" id="PS51192"/>
    </source>
</evidence>
<reference evidence="12 13" key="1">
    <citation type="submission" date="2019-02" db="EMBL/GenBank/DDBJ databases">
        <title>Deep-cultivation of Planctomycetes and their phenomic and genomic characterization uncovers novel biology.</title>
        <authorList>
            <person name="Wiegand S."/>
            <person name="Jogler M."/>
            <person name="Boedeker C."/>
            <person name="Pinto D."/>
            <person name="Vollmers J."/>
            <person name="Rivas-Marin E."/>
            <person name="Kohn T."/>
            <person name="Peeters S.H."/>
            <person name="Heuer A."/>
            <person name="Rast P."/>
            <person name="Oberbeckmann S."/>
            <person name="Bunk B."/>
            <person name="Jeske O."/>
            <person name="Meyerdierks A."/>
            <person name="Storesund J.E."/>
            <person name="Kallscheuer N."/>
            <person name="Luecker S."/>
            <person name="Lage O.M."/>
            <person name="Pohl T."/>
            <person name="Merkel B.J."/>
            <person name="Hornburger P."/>
            <person name="Mueller R.-W."/>
            <person name="Bruemmer F."/>
            <person name="Labrenz M."/>
            <person name="Spormann A.M."/>
            <person name="Op den Camp H."/>
            <person name="Overmann J."/>
            <person name="Amann R."/>
            <person name="Jetten M.S.M."/>
            <person name="Mascher T."/>
            <person name="Medema M.H."/>
            <person name="Devos D.P."/>
            <person name="Kaster A.-K."/>
            <person name="Ovreas L."/>
            <person name="Rohde M."/>
            <person name="Galperin M.Y."/>
            <person name="Jogler C."/>
        </authorList>
    </citation>
    <scope>NUCLEOTIDE SEQUENCE [LARGE SCALE GENOMIC DNA]</scope>
    <source>
        <strain evidence="12 13">K22_7</strain>
    </source>
</reference>
<evidence type="ECO:0000313" key="13">
    <source>
        <dbReference type="Proteomes" id="UP000318538"/>
    </source>
</evidence>
<keyword evidence="1" id="KW-0547">Nucleotide-binding</keyword>
<evidence type="ECO:0000256" key="1">
    <source>
        <dbReference type="ARBA" id="ARBA00022741"/>
    </source>
</evidence>
<dbReference type="AlphaFoldDB" id="A0A517N4H0"/>
<keyword evidence="8" id="KW-0413">Isomerase</keyword>
<dbReference type="GO" id="GO:0003677">
    <property type="term" value="F:DNA binding"/>
    <property type="evidence" value="ECO:0007669"/>
    <property type="project" value="UniProtKB-KW"/>
</dbReference>
<keyword evidence="7" id="KW-0234">DNA repair</keyword>
<keyword evidence="6" id="KW-0238">DNA-binding</keyword>
<dbReference type="Gene3D" id="3.40.50.300">
    <property type="entry name" value="P-loop containing nucleotide triphosphate hydrolases"/>
    <property type="match status" value="2"/>
</dbReference>
<gene>
    <name evidence="12" type="ORF">K227x_04000</name>
</gene>
<dbReference type="SMART" id="SM00490">
    <property type="entry name" value="HELICc"/>
    <property type="match status" value="1"/>
</dbReference>
<dbReference type="InterPro" id="IPR014001">
    <property type="entry name" value="Helicase_ATP-bd"/>
</dbReference>
<dbReference type="PROSITE" id="PS51192">
    <property type="entry name" value="HELICASE_ATP_BIND_1"/>
    <property type="match status" value="1"/>
</dbReference>
<dbReference type="Pfam" id="PF00270">
    <property type="entry name" value="DEAD"/>
    <property type="match status" value="1"/>
</dbReference>
<keyword evidence="3" id="KW-0378">Hydrolase</keyword>
<dbReference type="SMART" id="SM00487">
    <property type="entry name" value="DEXDc"/>
    <property type="match status" value="1"/>
</dbReference>
<dbReference type="InterPro" id="IPR001650">
    <property type="entry name" value="Helicase_C-like"/>
</dbReference>
<dbReference type="InterPro" id="IPR013701">
    <property type="entry name" value="Lhr-like_DEAD/DEAH_assoc"/>
</dbReference>
<dbReference type="InterPro" id="IPR011545">
    <property type="entry name" value="DEAD/DEAH_box_helicase_dom"/>
</dbReference>
<proteinExistence type="inferred from homology"/>
<protein>
    <submittedName>
        <fullName evidence="12">Putative ATP-dependent helicase Lhr</fullName>
    </submittedName>
</protein>
<organism evidence="12 13">
    <name type="scientific">Rubripirellula lacrimiformis</name>
    <dbReference type="NCBI Taxonomy" id="1930273"/>
    <lineage>
        <taxon>Bacteria</taxon>
        <taxon>Pseudomonadati</taxon>
        <taxon>Planctomycetota</taxon>
        <taxon>Planctomycetia</taxon>
        <taxon>Pirellulales</taxon>
        <taxon>Pirellulaceae</taxon>
        <taxon>Rubripirellula</taxon>
    </lineage>
</organism>
<evidence type="ECO:0000256" key="6">
    <source>
        <dbReference type="ARBA" id="ARBA00023125"/>
    </source>
</evidence>
<dbReference type="InterPro" id="IPR026362">
    <property type="entry name" value="DEXH_lig_assoc"/>
</dbReference>
<name>A0A517N4H0_9BACT</name>
<dbReference type="GO" id="GO:0016887">
    <property type="term" value="F:ATP hydrolysis activity"/>
    <property type="evidence" value="ECO:0007669"/>
    <property type="project" value="TreeGrafter"/>
</dbReference>
<dbReference type="SUPFAM" id="SSF52540">
    <property type="entry name" value="P-loop containing nucleoside triphosphate hydrolases"/>
    <property type="match status" value="1"/>
</dbReference>
<feature type="domain" description="Helicase C-terminal" evidence="11">
    <location>
        <begin position="217"/>
        <end position="376"/>
    </location>
</feature>
<evidence type="ECO:0000256" key="8">
    <source>
        <dbReference type="ARBA" id="ARBA00023235"/>
    </source>
</evidence>
<dbReference type="Pfam" id="PF00271">
    <property type="entry name" value="Helicase_C"/>
    <property type="match status" value="1"/>
</dbReference>
<evidence type="ECO:0000256" key="4">
    <source>
        <dbReference type="ARBA" id="ARBA00022806"/>
    </source>
</evidence>
<dbReference type="PANTHER" id="PTHR47962">
    <property type="entry name" value="ATP-DEPENDENT HELICASE LHR-RELATED-RELATED"/>
    <property type="match status" value="1"/>
</dbReference>
<evidence type="ECO:0000259" key="11">
    <source>
        <dbReference type="PROSITE" id="PS51194"/>
    </source>
</evidence>
<dbReference type="NCBIfam" id="TIGR04121">
    <property type="entry name" value="DEXH_lig_assoc"/>
    <property type="match status" value="1"/>
</dbReference>
<dbReference type="GO" id="GO:0005524">
    <property type="term" value="F:ATP binding"/>
    <property type="evidence" value="ECO:0007669"/>
    <property type="project" value="UniProtKB-KW"/>
</dbReference>
<dbReference type="GO" id="GO:0004386">
    <property type="term" value="F:helicase activity"/>
    <property type="evidence" value="ECO:0007669"/>
    <property type="project" value="UniProtKB-KW"/>
</dbReference>
<comment type="similarity">
    <text evidence="9">Belongs to the Lhr helicase family. Lhr-Core subfamily.</text>
</comment>
<dbReference type="PROSITE" id="PS51194">
    <property type="entry name" value="HELICASE_CTER"/>
    <property type="match status" value="1"/>
</dbReference>
<dbReference type="Pfam" id="PF08494">
    <property type="entry name" value="DEAD_assoc"/>
    <property type="match status" value="1"/>
</dbReference>
<keyword evidence="13" id="KW-1185">Reference proteome</keyword>
<dbReference type="CDD" id="cd18796">
    <property type="entry name" value="SF2_C_LHR"/>
    <property type="match status" value="1"/>
</dbReference>
<dbReference type="InterPro" id="IPR027417">
    <property type="entry name" value="P-loop_NTPase"/>
</dbReference>
<evidence type="ECO:0000256" key="5">
    <source>
        <dbReference type="ARBA" id="ARBA00022840"/>
    </source>
</evidence>
<dbReference type="PIRSF" id="PIRSF037307">
    <property type="entry name" value="Lhr-like_helic_prd"/>
    <property type="match status" value="1"/>
</dbReference>
<dbReference type="InterPro" id="IPR052511">
    <property type="entry name" value="ATP-dep_Helicase"/>
</dbReference>
<dbReference type="EMBL" id="CP036525">
    <property type="protein sequence ID" value="QDT02029.1"/>
    <property type="molecule type" value="Genomic_DNA"/>
</dbReference>
<dbReference type="Pfam" id="PF19306">
    <property type="entry name" value="WHD_Lhr"/>
    <property type="match status" value="1"/>
</dbReference>
<dbReference type="Proteomes" id="UP000318538">
    <property type="component" value="Chromosome"/>
</dbReference>
<keyword evidence="2" id="KW-0227">DNA damage</keyword>
<evidence type="ECO:0000313" key="12">
    <source>
        <dbReference type="EMBL" id="QDT02029.1"/>
    </source>
</evidence>